<protein>
    <submittedName>
        <fullName evidence="4">Shell matrix protein</fullName>
    </submittedName>
</protein>
<dbReference type="InterPro" id="IPR002557">
    <property type="entry name" value="Chitin-bd_dom"/>
</dbReference>
<feature type="region of interest" description="Disordered" evidence="1">
    <location>
        <begin position="191"/>
        <end position="624"/>
    </location>
</feature>
<dbReference type="SMART" id="SM00494">
    <property type="entry name" value="ChtBD2"/>
    <property type="match status" value="2"/>
</dbReference>
<evidence type="ECO:0000259" key="3">
    <source>
        <dbReference type="PROSITE" id="PS50940"/>
    </source>
</evidence>
<sequence length="2149" mass="227742">MNNLGIALIFIVYVQYAYSATIKCTVNCDKANSGSSPAASFPSGNLMSAPVIDGPSDFVGSNGPPAGPPIDTGPRYKEVRKTPKRGFAPLPPHIQACIDGKGGKNCHRYARLNTAANRRRFLIKNRSNSRKTKIRFIQKEEDRSKSSAKQGQMSSKKLKENAETSISDNVNSLVNSLVKALDTGKDVKLSVKSGKRTTKDDNSSKSESNISSRQSNSSTAVVSFSPSKTSSSDKSSKHSQDERSRDSDKLKISMFSGQKRERDGSDSVTISGNLPSASKTQASIARKRLSKNISGSSRSGSSTTQTLSGSERASSPSRITSTAGRASSLSGMTATTRRAPTFSGMTSAGERTSSLSGMTATTRRAPSFSGMTTAGGRASSVSGLKSATGRASSVSGLKSAAGRASSVSGLKSATGRASSVSGLKSAAGRASSVSGLKSATGRAPSVSGLKSAAGRASSVSGLKSATGRASSVSGLKSAAGRASSVSGLKSATGRASSVSGLKSTTGRAPSVSGMTSAPGRAPSVSGMTSAPGRALSMSGITSAAGRVPSVSRTTSVAGKTSSVSGLKSAAGRASSVSGLKSATGRASSVSGLKSATGRAPSVSGMTSAPGRAPSVSGMTSAPGRALSMSGITSAAGRVPSVSRTTSVAGKASSVSGMTSTAGRAPSVSGITPAAGRASSLSGMTSPVGGASSRSGMSSVSADSPNSKYVSDQSSGSGSRLNKMSMNMVPRGNTNIDKSSVGKFQSAISDIQTYVDKHNEDGSKGMNQDDSKGFNQDKNKIQKLEFEHKQNEVSVQDPHDKQTMQKIEIEIKQVEVSKSDEHKSTGRNKFREEDGSKGQNQDGSQGKNQDGSQGINQDQDKTKSSWVIIGHSTNTGGASQKLDMSPSSATGSPQPKQPSVGINIDAGMKGVNPNIRNTAINLQLRNQQTLANQIKSQRHSQSFRNAAVNLQLKNQQTLANQMRLPRPLKRLSRPSKPTKSISIPVQGTASSSAHTTAGSTNREILAALNSAARAQSIKQYKPLIQQPLVSEVDTKRPRPAFLDDISGTSPKEWNILKPSLPSKSLTQHGAPGTGLQGCSCAQATLKTPKPQLIQATAKLAIVGDRNVLIAKMPRAKIVDADGMGDFHLEFPNLIIQPTLTEKIASPSELFGMNMNTGTGSTDDSDILVVALLPKGSKLGSKMFKNSKKDLQFNNLFDADIGTQVSEISVNTPSDTNLGKQVSDLSVNKPSYTNLVKQVSGLTVNKPSYTNLVKQVSDITINKPSDDTNIGTQVNDVSINKPSDTNKDAKITVDTSKDDGKLKIKVQAENVKDSTISTIKDNLSKIKSDKISVDTSKDDGKLEIKIKADSEKTDVNANINVVKTAQSNINNKDNSNLKLANVQNVKALGGQIKSEKYSNSVASNFLTKKESTDSISTPGKQNIILSEAKVLPAKLVTQIKIEKSNDDGKLKYKIKTDTGRDDNKAITAISTQGKQAVILSEAKGLPAKPVTQIKIEKSNDDGKLKYKIKTDTGRDDNKAITAISTQGKQAAILSEAKVLPAKPVTQINIEKSKDDGKLKYKIKTETGYGDNKAKTNIKLTIDKYGRVLPDIEVKKQFRDRSVSVERSSFVHSGKHAKSNQITVAGKHTDRSSKREEDGDNTYTIKQGKGTTLSTGTASVNIGSDSAKTTKIAEAVKALTALQKLQAKNQALAAGSIRSKPTLPDTTYKIPVNGGSLNTLSEKLSKQIKLKLKTDDVDVLSRNRLLSAVLAKQPSLTKVASSATVAAAASPNLEALCLLYLGAFIDSIGYAPFPGKCNKLVQCFYLGGKLQTVARDCPAGMFWDQKQLLCRPPDDVICLEDQCLIHGTNHYRRDGGCNCFYKCVEGISVPSCCPKGYRYDDDKECVRASGRDLCDDECETPSILTRQLTQTSCPSLPDPMNRYGYLAPQYGGLRIRACPSGTIYSENQCRCKSNMNGNGGLRGSARKQFRHCSAEFKINFDDGFKDISKGGLAFDYSHISLRRGKGLFVGNSKLYIWGFQSRYLGKTFAIRMKVKINRGAGKYRPEPIISNCGPNGDPSVEIVVHRGKVIFKAKTSDNPEAVFITEDYDDDKWTDLTYYYDGNHFGGSCNGRPFRQRTGGNLEIRDNPMTIGLCTGQNGFHGEIDEVNINHL</sequence>
<dbReference type="InterPro" id="IPR013320">
    <property type="entry name" value="ConA-like_dom_sf"/>
</dbReference>
<feature type="signal peptide" evidence="2">
    <location>
        <begin position="1"/>
        <end position="19"/>
    </location>
</feature>
<feature type="region of interest" description="Disordered" evidence="1">
    <location>
        <begin position="810"/>
        <end position="907"/>
    </location>
</feature>
<organism evidence="4 5">
    <name type="scientific">Mytilus edulis</name>
    <name type="common">Blue mussel</name>
    <dbReference type="NCBI Taxonomy" id="6550"/>
    <lineage>
        <taxon>Eukaryota</taxon>
        <taxon>Metazoa</taxon>
        <taxon>Spiralia</taxon>
        <taxon>Lophotrochozoa</taxon>
        <taxon>Mollusca</taxon>
        <taxon>Bivalvia</taxon>
        <taxon>Autobranchia</taxon>
        <taxon>Pteriomorphia</taxon>
        <taxon>Mytilida</taxon>
        <taxon>Mytiloidea</taxon>
        <taxon>Mytilidae</taxon>
        <taxon>Mytilinae</taxon>
        <taxon>Mytilus</taxon>
    </lineage>
</organism>
<dbReference type="SUPFAM" id="SSF57625">
    <property type="entry name" value="Invertebrate chitin-binding proteins"/>
    <property type="match status" value="1"/>
</dbReference>
<feature type="compositionally biased region" description="Polar residues" evidence="1">
    <location>
        <begin position="884"/>
        <end position="893"/>
    </location>
</feature>
<feature type="region of interest" description="Disordered" evidence="1">
    <location>
        <begin position="139"/>
        <end position="166"/>
    </location>
</feature>
<dbReference type="Proteomes" id="UP000683360">
    <property type="component" value="Unassembled WGS sequence"/>
</dbReference>
<feature type="compositionally biased region" description="Polar residues" evidence="1">
    <location>
        <begin position="379"/>
        <end position="396"/>
    </location>
</feature>
<feature type="compositionally biased region" description="Basic and acidic residues" evidence="1">
    <location>
        <begin position="234"/>
        <end position="251"/>
    </location>
</feature>
<dbReference type="PROSITE" id="PS50940">
    <property type="entry name" value="CHIT_BIND_II"/>
    <property type="match status" value="1"/>
</dbReference>
<feature type="compositionally biased region" description="Polar residues" evidence="1">
    <location>
        <begin position="836"/>
        <end position="856"/>
    </location>
</feature>
<feature type="chain" id="PRO_5035749261" evidence="2">
    <location>
        <begin position="20"/>
        <end position="2149"/>
    </location>
</feature>
<feature type="compositionally biased region" description="Polar residues" evidence="1">
    <location>
        <begin position="704"/>
        <end position="724"/>
    </location>
</feature>
<dbReference type="OrthoDB" id="6160385at2759"/>
<keyword evidence="2" id="KW-0732">Signal</keyword>
<evidence type="ECO:0000313" key="5">
    <source>
        <dbReference type="Proteomes" id="UP000683360"/>
    </source>
</evidence>
<feature type="compositionally biased region" description="Polar residues" evidence="1">
    <location>
        <begin position="405"/>
        <end position="422"/>
    </location>
</feature>
<accession>A0A8S3SSI9</accession>
<feature type="compositionally biased region" description="Polar residues" evidence="1">
    <location>
        <begin position="483"/>
        <end position="515"/>
    </location>
</feature>
<feature type="compositionally biased region" description="Polar residues" evidence="1">
    <location>
        <begin position="266"/>
        <end position="283"/>
    </location>
</feature>
<comment type="caution">
    <text evidence="4">The sequence shown here is derived from an EMBL/GenBank/DDBJ whole genome shotgun (WGS) entry which is preliminary data.</text>
</comment>
<evidence type="ECO:0000256" key="1">
    <source>
        <dbReference type="SAM" id="MobiDB-lite"/>
    </source>
</evidence>
<feature type="compositionally biased region" description="Low complexity" evidence="1">
    <location>
        <begin position="687"/>
        <end position="703"/>
    </location>
</feature>
<feature type="compositionally biased region" description="Basic and acidic residues" evidence="1">
    <location>
        <begin position="1624"/>
        <end position="1634"/>
    </location>
</feature>
<reference evidence="4" key="1">
    <citation type="submission" date="2021-03" db="EMBL/GenBank/DDBJ databases">
        <authorList>
            <person name="Bekaert M."/>
        </authorList>
    </citation>
    <scope>NUCLEOTIDE SEQUENCE</scope>
</reference>
<gene>
    <name evidence="4" type="ORF">MEDL_36954</name>
</gene>
<feature type="region of interest" description="Disordered" evidence="1">
    <location>
        <begin position="968"/>
        <end position="996"/>
    </location>
</feature>
<name>A0A8S3SSI9_MYTED</name>
<feature type="compositionally biased region" description="Polar residues" evidence="1">
    <location>
        <begin position="574"/>
        <end position="593"/>
    </location>
</feature>
<feature type="compositionally biased region" description="Polar residues" evidence="1">
    <location>
        <begin position="642"/>
        <end position="661"/>
    </location>
</feature>
<feature type="compositionally biased region" description="Low complexity" evidence="1">
    <location>
        <begin position="294"/>
        <end position="310"/>
    </location>
</feature>
<dbReference type="Pfam" id="PF01607">
    <property type="entry name" value="CBM_14"/>
    <property type="match status" value="1"/>
</dbReference>
<feature type="region of interest" description="Disordered" evidence="1">
    <location>
        <begin position="642"/>
        <end position="739"/>
    </location>
</feature>
<dbReference type="EMBL" id="CAJPWZ010001791">
    <property type="protein sequence ID" value="CAG2223792.1"/>
    <property type="molecule type" value="Genomic_DNA"/>
</dbReference>
<dbReference type="InterPro" id="IPR036508">
    <property type="entry name" value="Chitin-bd_dom_sf"/>
</dbReference>
<proteinExistence type="predicted"/>
<keyword evidence="5" id="KW-1185">Reference proteome</keyword>
<dbReference type="SUPFAM" id="SSF49899">
    <property type="entry name" value="Concanavalin A-like lectins/glucanases"/>
    <property type="match status" value="1"/>
</dbReference>
<feature type="compositionally biased region" description="Low complexity" evidence="1">
    <location>
        <begin position="205"/>
        <end position="233"/>
    </location>
</feature>
<dbReference type="GO" id="GO:0008061">
    <property type="term" value="F:chitin binding"/>
    <property type="evidence" value="ECO:0007669"/>
    <property type="project" value="InterPro"/>
</dbReference>
<feature type="compositionally biased region" description="Polar residues" evidence="1">
    <location>
        <begin position="457"/>
        <end position="474"/>
    </location>
</feature>
<feature type="compositionally biased region" description="Polar residues" evidence="1">
    <location>
        <begin position="1638"/>
        <end position="1657"/>
    </location>
</feature>
<feature type="compositionally biased region" description="Basic and acidic residues" evidence="1">
    <location>
        <begin position="810"/>
        <end position="835"/>
    </location>
</feature>
<feature type="compositionally biased region" description="Polar residues" evidence="1">
    <location>
        <begin position="550"/>
        <end position="565"/>
    </location>
</feature>
<evidence type="ECO:0000313" key="4">
    <source>
        <dbReference type="EMBL" id="CAG2223792.1"/>
    </source>
</evidence>
<feature type="compositionally biased region" description="Low complexity" evidence="1">
    <location>
        <begin position="986"/>
        <end position="996"/>
    </location>
</feature>
<feature type="region of interest" description="Disordered" evidence="1">
    <location>
        <begin position="1606"/>
        <end position="1657"/>
    </location>
</feature>
<feature type="compositionally biased region" description="Polar residues" evidence="1">
    <location>
        <begin position="311"/>
        <end position="372"/>
    </location>
</feature>
<dbReference type="Gene3D" id="2.170.140.10">
    <property type="entry name" value="Chitin binding domain"/>
    <property type="match status" value="1"/>
</dbReference>
<evidence type="ECO:0000256" key="2">
    <source>
        <dbReference type="SAM" id="SignalP"/>
    </source>
</evidence>
<dbReference type="GO" id="GO:0005576">
    <property type="term" value="C:extracellular region"/>
    <property type="evidence" value="ECO:0007669"/>
    <property type="project" value="InterPro"/>
</dbReference>
<feature type="domain" description="Chitin-binding type-2" evidence="3">
    <location>
        <begin position="1771"/>
        <end position="1837"/>
    </location>
</feature>